<dbReference type="RefSeq" id="WP_013015399.1">
    <property type="nucleotide sequence ID" value="NC_013947.1"/>
</dbReference>
<protein>
    <submittedName>
        <fullName evidence="1">Uncharacterized protein</fullName>
    </submittedName>
</protein>
<dbReference type="AlphaFoldDB" id="D3Q1I0"/>
<dbReference type="Proteomes" id="UP000000844">
    <property type="component" value="Chromosome"/>
</dbReference>
<evidence type="ECO:0000313" key="1">
    <source>
        <dbReference type="EMBL" id="ADD39828.1"/>
    </source>
</evidence>
<evidence type="ECO:0000313" key="2">
    <source>
        <dbReference type="Proteomes" id="UP000000844"/>
    </source>
</evidence>
<name>D3Q1I0_STANL</name>
<keyword evidence="2" id="KW-1185">Reference proteome</keyword>
<proteinExistence type="predicted"/>
<organism evidence="1 2">
    <name type="scientific">Stackebrandtia nassauensis (strain DSM 44728 / CIP 108903 / NRRL B-16338 / NBRC 102104 / LLR-40K-21)</name>
    <dbReference type="NCBI Taxonomy" id="446470"/>
    <lineage>
        <taxon>Bacteria</taxon>
        <taxon>Bacillati</taxon>
        <taxon>Actinomycetota</taxon>
        <taxon>Actinomycetes</taxon>
        <taxon>Glycomycetales</taxon>
        <taxon>Glycomycetaceae</taxon>
        <taxon>Stackebrandtia</taxon>
    </lineage>
</organism>
<sequence length="126" mass="13821">MATNEPVTGGDIYALWEVAHKGLPTVEEVYNKALETHKNKVAGGDDKTFGRCFAAWEELRQHSEYLLSRTQGSLDGASKALDIAIDQFKYVDGDNAKGLTEAGKEFQGYLDEGISDPDHVDQDGDK</sequence>
<gene>
    <name evidence="1" type="ordered locus">Snas_0107</name>
</gene>
<dbReference type="HOGENOM" id="CLU_148707_0_0_11"/>
<dbReference type="KEGG" id="sna:Snas_0107"/>
<reference evidence="1 2" key="1">
    <citation type="journal article" date="2009" name="Stand. Genomic Sci.">
        <title>Complete genome sequence of Stackebrandtia nassauensis type strain (LLR-40K-21).</title>
        <authorList>
            <person name="Munk C."/>
            <person name="Lapidus A."/>
            <person name="Copeland A."/>
            <person name="Jando M."/>
            <person name="Mayilraj S."/>
            <person name="Glavina Del Rio T."/>
            <person name="Nolan M."/>
            <person name="Chen F."/>
            <person name="Lucas S."/>
            <person name="Tice H."/>
            <person name="Cheng J.F."/>
            <person name="Han C."/>
            <person name="Detter J.C."/>
            <person name="Bruce D."/>
            <person name="Goodwin L."/>
            <person name="Chain P."/>
            <person name="Pitluck S."/>
            <person name="Goker M."/>
            <person name="Ovchinikova G."/>
            <person name="Pati A."/>
            <person name="Ivanova N."/>
            <person name="Mavromatis K."/>
            <person name="Chen A."/>
            <person name="Palaniappan K."/>
            <person name="Land M."/>
            <person name="Hauser L."/>
            <person name="Chang Y.J."/>
            <person name="Jeffries C.D."/>
            <person name="Bristow J."/>
            <person name="Eisen J.A."/>
            <person name="Markowitz V."/>
            <person name="Hugenholtz P."/>
            <person name="Kyrpides N.C."/>
            <person name="Klenk H.P."/>
        </authorList>
    </citation>
    <scope>NUCLEOTIDE SEQUENCE [LARGE SCALE GENOMIC DNA]</scope>
    <source>
        <strain evidence="2">DSM 44728 / CIP 108903 / NRRL B-16338 / NBRC 102104 / LLR-40K-21</strain>
    </source>
</reference>
<dbReference type="STRING" id="446470.Snas_0107"/>
<dbReference type="OrthoDB" id="3291728at2"/>
<accession>D3Q1I0</accession>
<dbReference type="EMBL" id="CP001778">
    <property type="protein sequence ID" value="ADD39828.1"/>
    <property type="molecule type" value="Genomic_DNA"/>
</dbReference>